<keyword evidence="1" id="KW-0805">Transcription regulation</keyword>
<dbReference type="CDD" id="cd00093">
    <property type="entry name" value="HTH_XRE"/>
    <property type="match status" value="1"/>
</dbReference>
<dbReference type="Pfam" id="PF01381">
    <property type="entry name" value="HTH_3"/>
    <property type="match status" value="1"/>
</dbReference>
<dbReference type="Pfam" id="PF00717">
    <property type="entry name" value="Peptidase_S24"/>
    <property type="match status" value="1"/>
</dbReference>
<dbReference type="Gene3D" id="2.10.109.10">
    <property type="entry name" value="Umud Fragment, subunit A"/>
    <property type="match status" value="1"/>
</dbReference>
<dbReference type="PANTHER" id="PTHR40661:SF1">
    <property type="entry name" value="HTH CRO_C1-TYPE DOMAIN-CONTAINING PROTEIN"/>
    <property type="match status" value="1"/>
</dbReference>
<dbReference type="PATRIC" id="fig|1379.3.peg.660"/>
<dbReference type="InterPro" id="IPR010982">
    <property type="entry name" value="Lambda_DNA-bd_dom_sf"/>
</dbReference>
<dbReference type="SUPFAM" id="SSF51306">
    <property type="entry name" value="LexA/Signal peptidase"/>
    <property type="match status" value="1"/>
</dbReference>
<dbReference type="InterPro" id="IPR001387">
    <property type="entry name" value="Cro/C1-type_HTH"/>
</dbReference>
<dbReference type="AlphaFoldDB" id="A0A134A0B4"/>
<keyword evidence="2" id="KW-0238">DNA-binding</keyword>
<evidence type="ECO:0000256" key="1">
    <source>
        <dbReference type="ARBA" id="ARBA00023015"/>
    </source>
</evidence>
<dbReference type="Proteomes" id="UP000070355">
    <property type="component" value="Unassembled WGS sequence"/>
</dbReference>
<organism evidence="5 6">
    <name type="scientific">Gemella haemolysans</name>
    <dbReference type="NCBI Taxonomy" id="1379"/>
    <lineage>
        <taxon>Bacteria</taxon>
        <taxon>Bacillati</taxon>
        <taxon>Bacillota</taxon>
        <taxon>Bacilli</taxon>
        <taxon>Bacillales</taxon>
        <taxon>Gemellaceae</taxon>
        <taxon>Gemella</taxon>
    </lineage>
</organism>
<accession>A0A134A0B4</accession>
<evidence type="ECO:0000313" key="6">
    <source>
        <dbReference type="Proteomes" id="UP000070355"/>
    </source>
</evidence>
<name>A0A134A0B4_9BACL</name>
<dbReference type="InterPro" id="IPR036286">
    <property type="entry name" value="LexA/Signal_pep-like_sf"/>
</dbReference>
<dbReference type="SUPFAM" id="SSF47413">
    <property type="entry name" value="lambda repressor-like DNA-binding domains"/>
    <property type="match status" value="1"/>
</dbReference>
<dbReference type="GO" id="GO:0003677">
    <property type="term" value="F:DNA binding"/>
    <property type="evidence" value="ECO:0007669"/>
    <property type="project" value="UniProtKB-KW"/>
</dbReference>
<keyword evidence="3" id="KW-0804">Transcription</keyword>
<dbReference type="EMBL" id="LSDC01000043">
    <property type="protein sequence ID" value="KXB61125.1"/>
    <property type="molecule type" value="Genomic_DNA"/>
</dbReference>
<dbReference type="PANTHER" id="PTHR40661">
    <property type="match status" value="1"/>
</dbReference>
<sequence length="251" mass="28701">MVKTIGERIKELRTKLNLSADDLAELIGKNRSTIYRYENSNIEKLPVPILEPLAKALQTTPGYIMGIAEDTSNDILTDKITSTVTKLNEENQNKTYQYAKNLLHFQNRTVQEVSIKYKPKELTEILVTEKVAAGIGYSYSNNEVTSFYTDREDLMQYDMATRVFGDSMEPELLDGDIILLKQGYDNVNGDIYVIDYDGKSYVKKLYNDGNRFVLKSINKKYSDIIIYTSDIQDTYFNIVGKVVDSFTPVEK</sequence>
<evidence type="ECO:0000259" key="4">
    <source>
        <dbReference type="PROSITE" id="PS50943"/>
    </source>
</evidence>
<dbReference type="InterPro" id="IPR015927">
    <property type="entry name" value="Peptidase_S24_S26A/B/C"/>
</dbReference>
<dbReference type="Gene3D" id="1.10.260.40">
    <property type="entry name" value="lambda repressor-like DNA-binding domains"/>
    <property type="match status" value="1"/>
</dbReference>
<evidence type="ECO:0000313" key="5">
    <source>
        <dbReference type="EMBL" id="KXB61125.1"/>
    </source>
</evidence>
<reference evidence="6" key="1">
    <citation type="submission" date="2016-01" db="EMBL/GenBank/DDBJ databases">
        <authorList>
            <person name="Mitreva M."/>
            <person name="Pepin K.H."/>
            <person name="Mihindukulasuriya K.A."/>
            <person name="Fulton R."/>
            <person name="Fronick C."/>
            <person name="O'Laughlin M."/>
            <person name="Miner T."/>
            <person name="Herter B."/>
            <person name="Rosa B.A."/>
            <person name="Cordes M."/>
            <person name="Tomlinson C."/>
            <person name="Wollam A."/>
            <person name="Palsikar V.B."/>
            <person name="Mardis E.R."/>
            <person name="Wilson R.K."/>
        </authorList>
    </citation>
    <scope>NUCLEOTIDE SEQUENCE [LARGE SCALE GENOMIC DNA]</scope>
    <source>
        <strain evidence="6">DNF01167</strain>
    </source>
</reference>
<evidence type="ECO:0000256" key="3">
    <source>
        <dbReference type="ARBA" id="ARBA00023163"/>
    </source>
</evidence>
<gene>
    <name evidence="5" type="ORF">HMPREF3186_00679</name>
</gene>
<dbReference type="SMART" id="SM00530">
    <property type="entry name" value="HTH_XRE"/>
    <property type="match status" value="1"/>
</dbReference>
<dbReference type="InterPro" id="IPR039418">
    <property type="entry name" value="LexA-like"/>
</dbReference>
<dbReference type="STRING" id="1379.HMPREF3186_00679"/>
<feature type="domain" description="HTH cro/C1-type" evidence="4">
    <location>
        <begin position="9"/>
        <end position="64"/>
    </location>
</feature>
<dbReference type="RefSeq" id="WP_060913912.1">
    <property type="nucleotide sequence ID" value="NZ_KQ959944.1"/>
</dbReference>
<dbReference type="PROSITE" id="PS50943">
    <property type="entry name" value="HTH_CROC1"/>
    <property type="match status" value="1"/>
</dbReference>
<proteinExistence type="predicted"/>
<dbReference type="OrthoDB" id="194368at2"/>
<comment type="caution">
    <text evidence="5">The sequence shown here is derived from an EMBL/GenBank/DDBJ whole genome shotgun (WGS) entry which is preliminary data.</text>
</comment>
<evidence type="ECO:0000256" key="2">
    <source>
        <dbReference type="ARBA" id="ARBA00023125"/>
    </source>
</evidence>
<dbReference type="CDD" id="cd06529">
    <property type="entry name" value="S24_LexA-like"/>
    <property type="match status" value="1"/>
</dbReference>
<protein>
    <submittedName>
        <fullName evidence="5">Peptidase S24-like protein</fullName>
    </submittedName>
</protein>